<sequence>MHIYRVLFICSSMLLLLLVSGTQRVVWALPPGEPTVIMVEHYELPYPGILPNHPLYPLKLVRDRMLDFLIRDPVKRINFYVLMADKRLNMGVYLTDEKEYVLAEETVSKGEKYLVRAIDALYEATEAGRDLPPDMTDRITVSSAKHQFVITQIRDKSPEKVHAGYGASLSTAAENSKRIGEFGK</sequence>
<dbReference type="Pfam" id="PF18915">
    <property type="entry name" value="DUF5667"/>
    <property type="match status" value="1"/>
</dbReference>
<reference evidence="2 3" key="1">
    <citation type="journal article" date="2016" name="Nat. Commun.">
        <title>Thousands of microbial genomes shed light on interconnected biogeochemical processes in an aquifer system.</title>
        <authorList>
            <person name="Anantharaman K."/>
            <person name="Brown C.T."/>
            <person name="Hug L.A."/>
            <person name="Sharon I."/>
            <person name="Castelle C.J."/>
            <person name="Probst A.J."/>
            <person name="Thomas B.C."/>
            <person name="Singh A."/>
            <person name="Wilkins M.J."/>
            <person name="Karaoz U."/>
            <person name="Brodie E.L."/>
            <person name="Williams K.H."/>
            <person name="Hubbard S.S."/>
            <person name="Banfield J.F."/>
        </authorList>
    </citation>
    <scope>NUCLEOTIDE SEQUENCE [LARGE SCALE GENOMIC DNA]</scope>
</reference>
<evidence type="ECO:0000313" key="3">
    <source>
        <dbReference type="Proteomes" id="UP000178486"/>
    </source>
</evidence>
<name>A0A1F7JC23_9BACT</name>
<protein>
    <recommendedName>
        <fullName evidence="1">DUF5667 domain-containing protein</fullName>
    </recommendedName>
</protein>
<gene>
    <name evidence="2" type="ORF">A3B56_02245</name>
</gene>
<evidence type="ECO:0000313" key="2">
    <source>
        <dbReference type="EMBL" id="OGK53160.1"/>
    </source>
</evidence>
<dbReference type="EMBL" id="MGAU01000067">
    <property type="protein sequence ID" value="OGK53160.1"/>
    <property type="molecule type" value="Genomic_DNA"/>
</dbReference>
<dbReference type="InterPro" id="IPR043725">
    <property type="entry name" value="DUF5667"/>
</dbReference>
<dbReference type="Proteomes" id="UP000178486">
    <property type="component" value="Unassembled WGS sequence"/>
</dbReference>
<comment type="caution">
    <text evidence="2">The sequence shown here is derived from an EMBL/GenBank/DDBJ whole genome shotgun (WGS) entry which is preliminary data.</text>
</comment>
<organism evidence="2 3">
    <name type="scientific">Candidatus Roizmanbacteria bacterium RIFCSPLOWO2_01_FULL_45_11</name>
    <dbReference type="NCBI Taxonomy" id="1802070"/>
    <lineage>
        <taxon>Bacteria</taxon>
        <taxon>Candidatus Roizmaniibacteriota</taxon>
    </lineage>
</organism>
<proteinExistence type="predicted"/>
<dbReference type="AlphaFoldDB" id="A0A1F7JC23"/>
<evidence type="ECO:0000259" key="1">
    <source>
        <dbReference type="Pfam" id="PF18915"/>
    </source>
</evidence>
<accession>A0A1F7JC23</accession>
<feature type="domain" description="DUF5667" evidence="1">
    <location>
        <begin position="48"/>
        <end position="159"/>
    </location>
</feature>